<dbReference type="EMBL" id="JAKKPZ010000010">
    <property type="protein sequence ID" value="KAI1716334.1"/>
    <property type="molecule type" value="Genomic_DNA"/>
</dbReference>
<evidence type="ECO:0000256" key="5">
    <source>
        <dbReference type="SAM" id="Phobius"/>
    </source>
</evidence>
<dbReference type="PRINTS" id="PR00237">
    <property type="entry name" value="GPCRRHODOPSN"/>
</dbReference>
<dbReference type="Proteomes" id="UP001201812">
    <property type="component" value="Unassembled WGS sequence"/>
</dbReference>
<feature type="transmembrane region" description="Helical" evidence="5">
    <location>
        <begin position="279"/>
        <end position="299"/>
    </location>
</feature>
<dbReference type="CDD" id="cd14978">
    <property type="entry name" value="7tmA_FMRFamide_R-like"/>
    <property type="match status" value="1"/>
</dbReference>
<feature type="transmembrane region" description="Helical" evidence="5">
    <location>
        <begin position="164"/>
        <end position="182"/>
    </location>
</feature>
<feature type="transmembrane region" description="Helical" evidence="5">
    <location>
        <begin position="77"/>
        <end position="99"/>
    </location>
</feature>
<evidence type="ECO:0000313" key="8">
    <source>
        <dbReference type="Proteomes" id="UP001201812"/>
    </source>
</evidence>
<comment type="subcellular location">
    <subcellularLocation>
        <location evidence="1">Membrane</location>
    </subcellularLocation>
</comment>
<dbReference type="AlphaFoldDB" id="A0AAD4N377"/>
<feature type="transmembrane region" description="Helical" evidence="5">
    <location>
        <begin position="216"/>
        <end position="244"/>
    </location>
</feature>
<dbReference type="GO" id="GO:0004930">
    <property type="term" value="F:G protein-coupled receptor activity"/>
    <property type="evidence" value="ECO:0007669"/>
    <property type="project" value="InterPro"/>
</dbReference>
<evidence type="ECO:0000256" key="2">
    <source>
        <dbReference type="ARBA" id="ARBA00022692"/>
    </source>
</evidence>
<dbReference type="Gene3D" id="1.20.1070.10">
    <property type="entry name" value="Rhodopsin 7-helix transmembrane proteins"/>
    <property type="match status" value="1"/>
</dbReference>
<reference evidence="7" key="1">
    <citation type="submission" date="2022-01" db="EMBL/GenBank/DDBJ databases">
        <title>Genome Sequence Resource for Two Populations of Ditylenchus destructor, the Migratory Endoparasitic Phytonematode.</title>
        <authorList>
            <person name="Zhang H."/>
            <person name="Lin R."/>
            <person name="Xie B."/>
        </authorList>
    </citation>
    <scope>NUCLEOTIDE SEQUENCE</scope>
    <source>
        <strain evidence="7">BazhouSP</strain>
    </source>
</reference>
<feature type="transmembrane region" description="Helical" evidence="5">
    <location>
        <begin position="38"/>
        <end position="65"/>
    </location>
</feature>
<feature type="transmembrane region" description="Helical" evidence="5">
    <location>
        <begin position="119"/>
        <end position="144"/>
    </location>
</feature>
<evidence type="ECO:0000313" key="7">
    <source>
        <dbReference type="EMBL" id="KAI1716334.1"/>
    </source>
</evidence>
<dbReference type="SUPFAM" id="SSF81321">
    <property type="entry name" value="Family A G protein-coupled receptor-like"/>
    <property type="match status" value="1"/>
</dbReference>
<protein>
    <submittedName>
        <fullName evidence="7">7 transmembrane receptor (Rhodopsin family) domain-containing protein</fullName>
    </submittedName>
</protein>
<keyword evidence="2 5" id="KW-0812">Transmembrane</keyword>
<comment type="caution">
    <text evidence="7">The sequence shown here is derived from an EMBL/GenBank/DDBJ whole genome shotgun (WGS) entry which is preliminary data.</text>
</comment>
<organism evidence="7 8">
    <name type="scientific">Ditylenchus destructor</name>
    <dbReference type="NCBI Taxonomy" id="166010"/>
    <lineage>
        <taxon>Eukaryota</taxon>
        <taxon>Metazoa</taxon>
        <taxon>Ecdysozoa</taxon>
        <taxon>Nematoda</taxon>
        <taxon>Chromadorea</taxon>
        <taxon>Rhabditida</taxon>
        <taxon>Tylenchina</taxon>
        <taxon>Tylenchomorpha</taxon>
        <taxon>Sphaerularioidea</taxon>
        <taxon>Anguinidae</taxon>
        <taxon>Anguininae</taxon>
        <taxon>Ditylenchus</taxon>
    </lineage>
</organism>
<dbReference type="InterPro" id="IPR017452">
    <property type="entry name" value="GPCR_Rhodpsn_7TM"/>
</dbReference>
<keyword evidence="4 5" id="KW-0472">Membrane</keyword>
<evidence type="ECO:0000259" key="6">
    <source>
        <dbReference type="PROSITE" id="PS50262"/>
    </source>
</evidence>
<dbReference type="PROSITE" id="PS50262">
    <property type="entry name" value="G_PROTEIN_RECEP_F1_2"/>
    <property type="match status" value="1"/>
</dbReference>
<dbReference type="PANTHER" id="PTHR47632:SF2">
    <property type="entry name" value="G-PROTEIN COUPLED RECEPTOR FRPR-1-RELATED"/>
    <property type="match status" value="1"/>
</dbReference>
<evidence type="ECO:0000256" key="4">
    <source>
        <dbReference type="ARBA" id="ARBA00023136"/>
    </source>
</evidence>
<sequence length="432" mass="48812">MEDCTNETLLLGKCYGLPVCGFCYDFGQFHRPSRHYEVYNLVVIGVALPVLGLLGFFGNSISAFIYSRKCMRVSLNIYLCALAMSDITIISTSFFLFFLESMRKRSAFVSKYFALMAPIMFPLGLTAQTLSVFLTLTAAFDCFILVVGSDRFRRNICSVRTSKWIVALDVILSCAFNFPHLFEISVVNCWSIPYEMESYDVCPTALRQDETYFTLYYAYGYTIVMAVGPVLILIILNTIIVVALRSYSKGAKVPTITTSDDNNNDGANTPADDGTKTDVITLVLVVCLFISCNILPLSVNFLELLFNIVNSYLIDLSNLMVVLNSSCNFLIYYAFGRQFRRTLQQYIQQYFTQNRKKLKICYETATSVTMQDPNTIVYKTCRKSRSDYNIANDQHSSVSKFENRSLASKTHRSLTLPISSKNNTHSVPEISV</sequence>
<feature type="transmembrane region" description="Helical" evidence="5">
    <location>
        <begin position="311"/>
        <end position="335"/>
    </location>
</feature>
<dbReference type="Pfam" id="PF00001">
    <property type="entry name" value="7tm_1"/>
    <property type="match status" value="1"/>
</dbReference>
<keyword evidence="7" id="KW-0675">Receptor</keyword>
<dbReference type="GO" id="GO:0016020">
    <property type="term" value="C:membrane"/>
    <property type="evidence" value="ECO:0007669"/>
    <property type="project" value="UniProtKB-SubCell"/>
</dbReference>
<gene>
    <name evidence="7" type="ORF">DdX_07381</name>
</gene>
<accession>A0AAD4N377</accession>
<dbReference type="PANTHER" id="PTHR47632">
    <property type="entry name" value="FMRFAMIDE PEPTIDE RECEPTOR FAMILY-RELATED"/>
    <property type="match status" value="1"/>
</dbReference>
<dbReference type="InterPro" id="IPR000276">
    <property type="entry name" value="GPCR_Rhodpsn"/>
</dbReference>
<name>A0AAD4N377_9BILA</name>
<proteinExistence type="predicted"/>
<evidence type="ECO:0000256" key="1">
    <source>
        <dbReference type="ARBA" id="ARBA00004370"/>
    </source>
</evidence>
<feature type="domain" description="G-protein coupled receptors family 1 profile" evidence="6">
    <location>
        <begin position="58"/>
        <end position="332"/>
    </location>
</feature>
<keyword evidence="8" id="KW-1185">Reference proteome</keyword>
<evidence type="ECO:0000256" key="3">
    <source>
        <dbReference type="ARBA" id="ARBA00022989"/>
    </source>
</evidence>
<dbReference type="InterPro" id="IPR053326">
    <property type="entry name" value="GPCR1-like"/>
</dbReference>
<keyword evidence="3 5" id="KW-1133">Transmembrane helix</keyword>